<evidence type="ECO:0000256" key="1">
    <source>
        <dbReference type="ARBA" id="ARBA00004141"/>
    </source>
</evidence>
<keyword evidence="3 6" id="KW-1133">Transmembrane helix</keyword>
<protein>
    <recommendedName>
        <fullName evidence="7">Major facilitator superfamily (MFS) profile domain-containing protein</fullName>
    </recommendedName>
</protein>
<dbReference type="PANTHER" id="PTHR23502">
    <property type="entry name" value="MAJOR FACILITATOR SUPERFAMILY"/>
    <property type="match status" value="1"/>
</dbReference>
<feature type="transmembrane region" description="Helical" evidence="6">
    <location>
        <begin position="454"/>
        <end position="476"/>
    </location>
</feature>
<dbReference type="OrthoDB" id="6770063at2759"/>
<dbReference type="Pfam" id="PF07690">
    <property type="entry name" value="MFS_1"/>
    <property type="match status" value="1"/>
</dbReference>
<feature type="transmembrane region" description="Helical" evidence="6">
    <location>
        <begin position="308"/>
        <end position="335"/>
    </location>
</feature>
<feature type="transmembrane region" description="Helical" evidence="6">
    <location>
        <begin position="151"/>
        <end position="171"/>
    </location>
</feature>
<feature type="transmembrane region" description="Helical" evidence="6">
    <location>
        <begin position="396"/>
        <end position="415"/>
    </location>
</feature>
<dbReference type="AlphaFoldDB" id="A0A8S0WP79"/>
<gene>
    <name evidence="8" type="ORF">AAE3_LOCUS9555</name>
</gene>
<evidence type="ECO:0000256" key="6">
    <source>
        <dbReference type="SAM" id="Phobius"/>
    </source>
</evidence>
<evidence type="ECO:0000313" key="8">
    <source>
        <dbReference type="EMBL" id="CAA7267247.1"/>
    </source>
</evidence>
<dbReference type="CDD" id="cd17323">
    <property type="entry name" value="MFS_Tpo1_MDR_like"/>
    <property type="match status" value="1"/>
</dbReference>
<feature type="transmembrane region" description="Helical" evidence="6">
    <location>
        <begin position="488"/>
        <end position="510"/>
    </location>
</feature>
<feature type="transmembrane region" description="Helical" evidence="6">
    <location>
        <begin position="210"/>
        <end position="234"/>
    </location>
</feature>
<dbReference type="PROSITE" id="PS50850">
    <property type="entry name" value="MFS"/>
    <property type="match status" value="1"/>
</dbReference>
<feature type="transmembrane region" description="Helical" evidence="6">
    <location>
        <begin position="83"/>
        <end position="104"/>
    </location>
</feature>
<dbReference type="Gene3D" id="1.20.1250.20">
    <property type="entry name" value="MFS general substrate transporter like domains"/>
    <property type="match status" value="1"/>
</dbReference>
<dbReference type="SUPFAM" id="SSF103473">
    <property type="entry name" value="MFS general substrate transporter"/>
    <property type="match status" value="1"/>
</dbReference>
<accession>A0A8S0WP79</accession>
<dbReference type="GO" id="GO:0022857">
    <property type="term" value="F:transmembrane transporter activity"/>
    <property type="evidence" value="ECO:0007669"/>
    <property type="project" value="InterPro"/>
</dbReference>
<proteinExistence type="predicted"/>
<comment type="subcellular location">
    <subcellularLocation>
        <location evidence="1">Membrane</location>
        <topology evidence="1">Multi-pass membrane protein</topology>
    </subcellularLocation>
</comment>
<feature type="domain" description="Major facilitator superfamily (MFS) profile" evidence="7">
    <location>
        <begin position="85"/>
        <end position="513"/>
    </location>
</feature>
<dbReference type="InterPro" id="IPR020846">
    <property type="entry name" value="MFS_dom"/>
</dbReference>
<name>A0A8S0WP79_CYCAE</name>
<keyword evidence="2 6" id="KW-0812">Transmembrane</keyword>
<feature type="transmembrane region" description="Helical" evidence="6">
    <location>
        <begin position="421"/>
        <end position="442"/>
    </location>
</feature>
<feature type="transmembrane region" description="Helical" evidence="6">
    <location>
        <begin position="177"/>
        <end position="198"/>
    </location>
</feature>
<dbReference type="PANTHER" id="PTHR23502:SF60">
    <property type="entry name" value="MAJOR FACILITATOR SUPERFAMILY (MFS) PROFILE DOMAIN-CONTAINING PROTEIN-RELATED"/>
    <property type="match status" value="1"/>
</dbReference>
<feature type="transmembrane region" description="Helical" evidence="6">
    <location>
        <begin position="240"/>
        <end position="260"/>
    </location>
</feature>
<feature type="compositionally biased region" description="Low complexity" evidence="5">
    <location>
        <begin position="9"/>
        <end position="22"/>
    </location>
</feature>
<evidence type="ECO:0000256" key="4">
    <source>
        <dbReference type="ARBA" id="ARBA00023136"/>
    </source>
</evidence>
<sequence length="544" mass="58360">MTHHEETHTSTSHSPNSSVTHVQVNEKQPDGSADLPALERMVSNGHGESALPADKIEEALENLEEDWEDDPENARNWSHGRKWAAVSIVSAYCFVSPLASSMMAPGLGEVAQRYGITNPTVIAMTLSIFLLSFAIGPLLIAPLSEMYGRTWVLHICNLFTMAFCFGCAFAPDTGSLIAFRFLSGFTGSAPVACGGGSMGDLFAERDRAMAMALFSLGPLIGPVVGPVAGGFIAQSVGVKWVFIVIGIMCGLSSAIGIPVLKETYAPVIRLRRAQKSGDLETAAKAHPHLLAEHSSKLHVLWINLARPITILCTSFICFVLSLYMSFMYGIFYLMFATFAALFRNTYGFKSGIGGLAYLGLGIGFLAATAFGAKVADALYKRLAAKNGGVATPEMRIPALFFGAFFVPIGLFWYGWLAQAKLHWIMPIIGSGIFGFGMMTTFLPINLYLVDSFTYAASATAASALFRSLLGFAFPLFGSQMFDALGMGGGNSLLAGLSIVLGIPFPIYIYFKGAELRAKSIHTRESTVPKLLNGNAFPPVATPRS</sequence>
<evidence type="ECO:0000259" key="7">
    <source>
        <dbReference type="PROSITE" id="PS50850"/>
    </source>
</evidence>
<dbReference type="EMBL" id="CACVBS010000058">
    <property type="protein sequence ID" value="CAA7267247.1"/>
    <property type="molecule type" value="Genomic_DNA"/>
</dbReference>
<evidence type="ECO:0000256" key="3">
    <source>
        <dbReference type="ARBA" id="ARBA00022989"/>
    </source>
</evidence>
<keyword evidence="4 6" id="KW-0472">Membrane</keyword>
<dbReference type="GO" id="GO:0005886">
    <property type="term" value="C:plasma membrane"/>
    <property type="evidence" value="ECO:0007669"/>
    <property type="project" value="TreeGrafter"/>
</dbReference>
<reference evidence="8 9" key="1">
    <citation type="submission" date="2020-01" db="EMBL/GenBank/DDBJ databases">
        <authorList>
            <person name="Gupta K D."/>
        </authorList>
    </citation>
    <scope>NUCLEOTIDE SEQUENCE [LARGE SCALE GENOMIC DNA]</scope>
</reference>
<keyword evidence="9" id="KW-1185">Reference proteome</keyword>
<evidence type="ECO:0000256" key="5">
    <source>
        <dbReference type="SAM" id="MobiDB-lite"/>
    </source>
</evidence>
<organism evidence="8 9">
    <name type="scientific">Cyclocybe aegerita</name>
    <name type="common">Black poplar mushroom</name>
    <name type="synonym">Agrocybe aegerita</name>
    <dbReference type="NCBI Taxonomy" id="1973307"/>
    <lineage>
        <taxon>Eukaryota</taxon>
        <taxon>Fungi</taxon>
        <taxon>Dikarya</taxon>
        <taxon>Basidiomycota</taxon>
        <taxon>Agaricomycotina</taxon>
        <taxon>Agaricomycetes</taxon>
        <taxon>Agaricomycetidae</taxon>
        <taxon>Agaricales</taxon>
        <taxon>Agaricineae</taxon>
        <taxon>Bolbitiaceae</taxon>
        <taxon>Cyclocybe</taxon>
    </lineage>
</organism>
<dbReference type="InterPro" id="IPR011701">
    <property type="entry name" value="MFS"/>
</dbReference>
<dbReference type="InterPro" id="IPR036259">
    <property type="entry name" value="MFS_trans_sf"/>
</dbReference>
<feature type="region of interest" description="Disordered" evidence="5">
    <location>
        <begin position="1"/>
        <end position="40"/>
    </location>
</feature>
<dbReference type="Proteomes" id="UP000467700">
    <property type="component" value="Unassembled WGS sequence"/>
</dbReference>
<evidence type="ECO:0000313" key="9">
    <source>
        <dbReference type="Proteomes" id="UP000467700"/>
    </source>
</evidence>
<comment type="caution">
    <text evidence="8">The sequence shown here is derived from an EMBL/GenBank/DDBJ whole genome shotgun (WGS) entry which is preliminary data.</text>
</comment>
<evidence type="ECO:0000256" key="2">
    <source>
        <dbReference type="ARBA" id="ARBA00022692"/>
    </source>
</evidence>
<feature type="transmembrane region" description="Helical" evidence="6">
    <location>
        <begin position="116"/>
        <end position="139"/>
    </location>
</feature>
<dbReference type="FunFam" id="1.20.1250.20:FF:000011">
    <property type="entry name" value="MFS multidrug transporter, putative"/>
    <property type="match status" value="1"/>
</dbReference>
<feature type="transmembrane region" description="Helical" evidence="6">
    <location>
        <begin position="355"/>
        <end position="375"/>
    </location>
</feature>